<feature type="compositionally biased region" description="Polar residues" evidence="1">
    <location>
        <begin position="1"/>
        <end position="10"/>
    </location>
</feature>
<feature type="compositionally biased region" description="Low complexity" evidence="1">
    <location>
        <begin position="97"/>
        <end position="115"/>
    </location>
</feature>
<feature type="compositionally biased region" description="Polar residues" evidence="1">
    <location>
        <begin position="44"/>
        <end position="54"/>
    </location>
</feature>
<evidence type="ECO:0000313" key="2">
    <source>
        <dbReference type="EMBL" id="KKN63267.1"/>
    </source>
</evidence>
<reference evidence="2" key="1">
    <citation type="journal article" date="2015" name="Nature">
        <title>Complex archaea that bridge the gap between prokaryotes and eukaryotes.</title>
        <authorList>
            <person name="Spang A."/>
            <person name="Saw J.H."/>
            <person name="Jorgensen S.L."/>
            <person name="Zaremba-Niedzwiedzka K."/>
            <person name="Martijn J."/>
            <person name="Lind A.E."/>
            <person name="van Eijk R."/>
            <person name="Schleper C."/>
            <person name="Guy L."/>
            <person name="Ettema T.J."/>
        </authorList>
    </citation>
    <scope>NUCLEOTIDE SEQUENCE</scope>
</reference>
<dbReference type="EMBL" id="LAZR01000596">
    <property type="protein sequence ID" value="KKN63267.1"/>
    <property type="molecule type" value="Genomic_DNA"/>
</dbReference>
<feature type="region of interest" description="Disordered" evidence="1">
    <location>
        <begin position="1"/>
        <end position="123"/>
    </location>
</feature>
<dbReference type="AlphaFoldDB" id="A0A0F9SLP8"/>
<feature type="compositionally biased region" description="Basic and acidic residues" evidence="1">
    <location>
        <begin position="421"/>
        <end position="448"/>
    </location>
</feature>
<feature type="compositionally biased region" description="Basic and acidic residues" evidence="1">
    <location>
        <begin position="463"/>
        <end position="472"/>
    </location>
</feature>
<sequence length="472" mass="52406">MEDSKPNPNKENQEVRTLPAETVGFKEDPIVFSGSESELEAFNKKTQAPPSESGQPPKEPDAAASQSASSVEGGKTPPETLPEPIPGETPVKPPSEETPAVKETPPAETTPATIPSQTPPEADLLTDEQYFTHLNQETGLDIKSDEELYSSIKGLKAENTELKDKVNLDPYSGVSELLKKAIEYEKKGGNVKTFLSMTSIDTQGMSSKELVRQKFFNDNPELVKLNSEFAAQKFDRAFDDKYGILEEDKTEDDFDDNIDYLKWQESKAFAKNELDYESRASAQNIDDLKKDIMDKDPETMASAQSKVDEEALRKTQEKYETDSNKFKEEFESIAIPLDAKGENLFNIGLNKDTKPVFEKWLENPSSFFEHIGLSNDGKNIDAEVFGGHIALVAALEGTGESAIGSAIVKYVLENFDKETLETKLEHPAEPRPDGEGGDREQTEEKEAIGKLSETTGNSYKPYFYDKDGKPKQ</sequence>
<feature type="region of interest" description="Disordered" evidence="1">
    <location>
        <begin position="421"/>
        <end position="472"/>
    </location>
</feature>
<proteinExistence type="predicted"/>
<name>A0A0F9SLP8_9ZZZZ</name>
<evidence type="ECO:0000256" key="1">
    <source>
        <dbReference type="SAM" id="MobiDB-lite"/>
    </source>
</evidence>
<accession>A0A0F9SLP8</accession>
<gene>
    <name evidence="2" type="ORF">LCGC14_0503850</name>
</gene>
<feature type="compositionally biased region" description="Pro residues" evidence="1">
    <location>
        <begin position="79"/>
        <end position="93"/>
    </location>
</feature>
<comment type="caution">
    <text evidence="2">The sequence shown here is derived from an EMBL/GenBank/DDBJ whole genome shotgun (WGS) entry which is preliminary data.</text>
</comment>
<protein>
    <submittedName>
        <fullName evidence="2">Uncharacterized protein</fullName>
    </submittedName>
</protein>
<organism evidence="2">
    <name type="scientific">marine sediment metagenome</name>
    <dbReference type="NCBI Taxonomy" id="412755"/>
    <lineage>
        <taxon>unclassified sequences</taxon>
        <taxon>metagenomes</taxon>
        <taxon>ecological metagenomes</taxon>
    </lineage>
</organism>